<dbReference type="CDD" id="cd19411">
    <property type="entry name" value="MCP2201-like_sensor"/>
    <property type="match status" value="1"/>
</dbReference>
<keyword evidence="5" id="KW-1133">Transmembrane helix</keyword>
<keyword evidence="2 4" id="KW-0807">Transducer</keyword>
<dbReference type="CDD" id="cd11386">
    <property type="entry name" value="MCP_signal"/>
    <property type="match status" value="1"/>
</dbReference>
<feature type="transmembrane region" description="Helical" evidence="5">
    <location>
        <begin position="189"/>
        <end position="208"/>
    </location>
</feature>
<proteinExistence type="inferred from homology"/>
<dbReference type="SMART" id="SM00283">
    <property type="entry name" value="MA"/>
    <property type="match status" value="1"/>
</dbReference>
<keyword evidence="5" id="KW-0812">Transmembrane</keyword>
<dbReference type="PANTHER" id="PTHR32089">
    <property type="entry name" value="METHYL-ACCEPTING CHEMOTAXIS PROTEIN MCPB"/>
    <property type="match status" value="1"/>
</dbReference>
<dbReference type="PROSITE" id="PS50111">
    <property type="entry name" value="CHEMOTAXIS_TRANSDUC_2"/>
    <property type="match status" value="1"/>
</dbReference>
<dbReference type="InterPro" id="IPR024478">
    <property type="entry name" value="HlyB_4HB_MCP"/>
</dbReference>
<dbReference type="InterPro" id="IPR004089">
    <property type="entry name" value="MCPsignal_dom"/>
</dbReference>
<dbReference type="CDD" id="cd06225">
    <property type="entry name" value="HAMP"/>
    <property type="match status" value="1"/>
</dbReference>
<evidence type="ECO:0000256" key="3">
    <source>
        <dbReference type="ARBA" id="ARBA00029447"/>
    </source>
</evidence>
<evidence type="ECO:0000256" key="5">
    <source>
        <dbReference type="SAM" id="Phobius"/>
    </source>
</evidence>
<evidence type="ECO:0000256" key="1">
    <source>
        <dbReference type="ARBA" id="ARBA00004370"/>
    </source>
</evidence>
<evidence type="ECO:0000259" key="7">
    <source>
        <dbReference type="PROSITE" id="PS50885"/>
    </source>
</evidence>
<evidence type="ECO:0000256" key="2">
    <source>
        <dbReference type="ARBA" id="ARBA00023224"/>
    </source>
</evidence>
<dbReference type="Pfam" id="PF00672">
    <property type="entry name" value="HAMP"/>
    <property type="match status" value="1"/>
</dbReference>
<dbReference type="SUPFAM" id="SSF58104">
    <property type="entry name" value="Methyl-accepting chemotaxis protein (MCP) signaling domain"/>
    <property type="match status" value="1"/>
</dbReference>
<evidence type="ECO:0000259" key="6">
    <source>
        <dbReference type="PROSITE" id="PS50111"/>
    </source>
</evidence>
<comment type="caution">
    <text evidence="8">The sequence shown here is derived from an EMBL/GenBank/DDBJ whole genome shotgun (WGS) entry which is preliminary data.</text>
</comment>
<dbReference type="SMART" id="SM00304">
    <property type="entry name" value="HAMP"/>
    <property type="match status" value="1"/>
</dbReference>
<keyword evidence="5" id="KW-0472">Membrane</keyword>
<dbReference type="EMBL" id="JBHMEP010000008">
    <property type="protein sequence ID" value="MFB9137047.1"/>
    <property type="molecule type" value="Genomic_DNA"/>
</dbReference>
<sequence length="540" mass="58858">MRDIKIGKLLLGGFIIPVIALLVMVWISITQMGTINHQSTVISTNWLPSVQLIERINTLTADLRNHESVHIISTDSQQIQKADQEIQSVKTEVQQTLSEYEKLVSSDQEEQLLQEFKRKYSEYLNIQKNLLELSEQNKNQQAKDLFLGTSREAYQEYSAVLVKLSDLNENSAAQASNYGDVLYDEAIQLMVWVVIAVTIVVIFTGFFISRHLTSAITLIQDAMTKMAEGNLTIRIEDLGKNELGILAESYNKTAVKLSDLTSELVSVADNVALSSETLASTMDQADTNSQNMLSQVEQIATALNEMSSTALEMSQNAANAETAAGEAMSNVESGNKSLTESNQISIKIGESISEATNLVNQLKEYSTEIGAVIEVINSISEQTNLLALNAAIEAARAGEAGRGFAVVADEVRSLAAKTQQSTIDIKEIIDKLQTQAEKADQFMNSNTKLIDDSQQIANSVQQAFKKIIDSVTTISDVNTLVATAASEQSSVTEDISSNISLAVDIVNQNVSGIAESTKASKALASESDNQKRLLSVFIVR</sequence>
<dbReference type="Proteomes" id="UP001589645">
    <property type="component" value="Unassembled WGS sequence"/>
</dbReference>
<dbReference type="Pfam" id="PF12729">
    <property type="entry name" value="4HB_MCP_1"/>
    <property type="match status" value="1"/>
</dbReference>
<feature type="domain" description="Methyl-accepting transducer" evidence="6">
    <location>
        <begin position="267"/>
        <end position="503"/>
    </location>
</feature>
<keyword evidence="9" id="KW-1185">Reference proteome</keyword>
<feature type="domain" description="HAMP" evidence="7">
    <location>
        <begin position="210"/>
        <end position="262"/>
    </location>
</feature>
<name>A0ABV5HS08_9VIBR</name>
<dbReference type="RefSeq" id="WP_390195900.1">
    <property type="nucleotide sequence ID" value="NZ_JBHMEP010000008.1"/>
</dbReference>
<dbReference type="InterPro" id="IPR003660">
    <property type="entry name" value="HAMP_dom"/>
</dbReference>
<dbReference type="PANTHER" id="PTHR32089:SF33">
    <property type="entry name" value="TOXIN COREGULATED PILUS BIOSYNTHESIS PROTEIN I"/>
    <property type="match status" value="1"/>
</dbReference>
<gene>
    <name evidence="8" type="ORF">ACFFUV_18915</name>
</gene>
<comment type="subcellular location">
    <subcellularLocation>
        <location evidence="1">Membrane</location>
    </subcellularLocation>
</comment>
<evidence type="ECO:0000256" key="4">
    <source>
        <dbReference type="PROSITE-ProRule" id="PRU00284"/>
    </source>
</evidence>
<protein>
    <submittedName>
        <fullName evidence="8">Methyl-accepting chemotaxis protein</fullName>
    </submittedName>
</protein>
<organism evidence="8 9">
    <name type="scientific">Vibrio olivae</name>
    <dbReference type="NCBI Taxonomy" id="1243002"/>
    <lineage>
        <taxon>Bacteria</taxon>
        <taxon>Pseudomonadati</taxon>
        <taxon>Pseudomonadota</taxon>
        <taxon>Gammaproteobacteria</taxon>
        <taxon>Vibrionales</taxon>
        <taxon>Vibrionaceae</taxon>
        <taxon>Vibrio</taxon>
    </lineage>
</organism>
<accession>A0ABV5HS08</accession>
<feature type="transmembrane region" description="Helical" evidence="5">
    <location>
        <begin position="9"/>
        <end position="29"/>
    </location>
</feature>
<dbReference type="InterPro" id="IPR047347">
    <property type="entry name" value="YvaQ-like_sensor"/>
</dbReference>
<comment type="similarity">
    <text evidence="3">Belongs to the methyl-accepting chemotaxis (MCP) protein family.</text>
</comment>
<dbReference type="PROSITE" id="PS50885">
    <property type="entry name" value="HAMP"/>
    <property type="match status" value="1"/>
</dbReference>
<evidence type="ECO:0000313" key="9">
    <source>
        <dbReference type="Proteomes" id="UP001589645"/>
    </source>
</evidence>
<dbReference type="Gene3D" id="1.10.287.950">
    <property type="entry name" value="Methyl-accepting chemotaxis protein"/>
    <property type="match status" value="1"/>
</dbReference>
<dbReference type="Pfam" id="PF00015">
    <property type="entry name" value="MCPsignal"/>
    <property type="match status" value="1"/>
</dbReference>
<evidence type="ECO:0000313" key="8">
    <source>
        <dbReference type="EMBL" id="MFB9137047.1"/>
    </source>
</evidence>
<reference evidence="8 9" key="1">
    <citation type="submission" date="2024-09" db="EMBL/GenBank/DDBJ databases">
        <authorList>
            <person name="Sun Q."/>
            <person name="Mori K."/>
        </authorList>
    </citation>
    <scope>NUCLEOTIDE SEQUENCE [LARGE SCALE GENOMIC DNA]</scope>
    <source>
        <strain evidence="8 9">CECT 8064</strain>
    </source>
</reference>